<feature type="compositionally biased region" description="Polar residues" evidence="1">
    <location>
        <begin position="15"/>
        <end position="26"/>
    </location>
</feature>
<proteinExistence type="predicted"/>
<evidence type="ECO:0000256" key="1">
    <source>
        <dbReference type="SAM" id="MobiDB-lite"/>
    </source>
</evidence>
<evidence type="ECO:0008006" key="4">
    <source>
        <dbReference type="Google" id="ProtNLM"/>
    </source>
</evidence>
<gene>
    <name evidence="2" type="ORF">GCM10023081_34710</name>
</gene>
<evidence type="ECO:0000313" key="2">
    <source>
        <dbReference type="EMBL" id="GAA3694482.1"/>
    </source>
</evidence>
<name>A0ABP7CVE5_9MICC</name>
<sequence length="174" mass="17999">MALVGLTGCSGGTGSPNSPATSTVASVPTVDPSDPAIKQVQSDYLVMVRKVGAAYDAFYDPYDAGSTDLPALKTAAAGVAETLGDFATFVRDYDWPSSVPADLPATIHEDYTIDDGGMNTWEAVAASDSLAEMEERLKVTDTPEATTGADAHTDALRKAIGLPPSDKPSDQPSS</sequence>
<accession>A0ABP7CVE5</accession>
<feature type="region of interest" description="Disordered" evidence="1">
    <location>
        <begin position="1"/>
        <end position="29"/>
    </location>
</feature>
<dbReference type="Proteomes" id="UP001500752">
    <property type="component" value="Unassembled WGS sequence"/>
</dbReference>
<evidence type="ECO:0000313" key="3">
    <source>
        <dbReference type="Proteomes" id="UP001500752"/>
    </source>
</evidence>
<dbReference type="EMBL" id="BAABEO010000023">
    <property type="protein sequence ID" value="GAA3694482.1"/>
    <property type="molecule type" value="Genomic_DNA"/>
</dbReference>
<organism evidence="2 3">
    <name type="scientific">Arthrobacter ginkgonis</name>
    <dbReference type="NCBI Taxonomy" id="1630594"/>
    <lineage>
        <taxon>Bacteria</taxon>
        <taxon>Bacillati</taxon>
        <taxon>Actinomycetota</taxon>
        <taxon>Actinomycetes</taxon>
        <taxon>Micrococcales</taxon>
        <taxon>Micrococcaceae</taxon>
        <taxon>Arthrobacter</taxon>
    </lineage>
</organism>
<keyword evidence="3" id="KW-1185">Reference proteome</keyword>
<reference evidence="3" key="1">
    <citation type="journal article" date="2019" name="Int. J. Syst. Evol. Microbiol.">
        <title>The Global Catalogue of Microorganisms (GCM) 10K type strain sequencing project: providing services to taxonomists for standard genome sequencing and annotation.</title>
        <authorList>
            <consortium name="The Broad Institute Genomics Platform"/>
            <consortium name="The Broad Institute Genome Sequencing Center for Infectious Disease"/>
            <person name="Wu L."/>
            <person name="Ma J."/>
        </authorList>
    </citation>
    <scope>NUCLEOTIDE SEQUENCE [LARGE SCALE GENOMIC DNA]</scope>
    <source>
        <strain evidence="3">JCM 30742</strain>
    </source>
</reference>
<comment type="caution">
    <text evidence="2">The sequence shown here is derived from an EMBL/GenBank/DDBJ whole genome shotgun (WGS) entry which is preliminary data.</text>
</comment>
<feature type="region of interest" description="Disordered" evidence="1">
    <location>
        <begin position="139"/>
        <end position="174"/>
    </location>
</feature>
<protein>
    <recommendedName>
        <fullName evidence="4">Lipoprotein</fullName>
    </recommendedName>
</protein>